<name>A0ABD2P350_9CUCU</name>
<sequence>MNEIKNEFEKGIAMGHSKPENHSPIIDEKALQMMKKMGYKPGIGLGRYEQGIIQAISVTPKTDVGGLGFIPKVEQKVEWDFSSEVITEEESLIWLENKTTLDFSFTKLQSF</sequence>
<feature type="compositionally biased region" description="Basic and acidic residues" evidence="1">
    <location>
        <begin position="1"/>
        <end position="10"/>
    </location>
</feature>
<dbReference type="SMART" id="SM00443">
    <property type="entry name" value="G_patch"/>
    <property type="match status" value="1"/>
</dbReference>
<dbReference type="Proteomes" id="UP001516400">
    <property type="component" value="Unassembled WGS sequence"/>
</dbReference>
<dbReference type="InterPro" id="IPR000467">
    <property type="entry name" value="G_patch_dom"/>
</dbReference>
<evidence type="ECO:0000313" key="3">
    <source>
        <dbReference type="EMBL" id="KAL3285409.1"/>
    </source>
</evidence>
<keyword evidence="4" id="KW-1185">Reference proteome</keyword>
<feature type="domain" description="G-patch" evidence="2">
    <location>
        <begin position="26"/>
        <end position="72"/>
    </location>
</feature>
<comment type="caution">
    <text evidence="3">The sequence shown here is derived from an EMBL/GenBank/DDBJ whole genome shotgun (WGS) entry which is preliminary data.</text>
</comment>
<dbReference type="EMBL" id="JABFTP020000165">
    <property type="protein sequence ID" value="KAL3285409.1"/>
    <property type="molecule type" value="Genomic_DNA"/>
</dbReference>
<dbReference type="PROSITE" id="PS50174">
    <property type="entry name" value="G_PATCH"/>
    <property type="match status" value="1"/>
</dbReference>
<accession>A0ABD2P350</accession>
<feature type="region of interest" description="Disordered" evidence="1">
    <location>
        <begin position="1"/>
        <end position="23"/>
    </location>
</feature>
<evidence type="ECO:0000256" key="1">
    <source>
        <dbReference type="SAM" id="MobiDB-lite"/>
    </source>
</evidence>
<evidence type="ECO:0000313" key="4">
    <source>
        <dbReference type="Proteomes" id="UP001516400"/>
    </source>
</evidence>
<proteinExistence type="predicted"/>
<protein>
    <recommendedName>
        <fullName evidence="2">G-patch domain-containing protein</fullName>
    </recommendedName>
</protein>
<organism evidence="3 4">
    <name type="scientific">Cryptolaemus montrouzieri</name>
    <dbReference type="NCBI Taxonomy" id="559131"/>
    <lineage>
        <taxon>Eukaryota</taxon>
        <taxon>Metazoa</taxon>
        <taxon>Ecdysozoa</taxon>
        <taxon>Arthropoda</taxon>
        <taxon>Hexapoda</taxon>
        <taxon>Insecta</taxon>
        <taxon>Pterygota</taxon>
        <taxon>Neoptera</taxon>
        <taxon>Endopterygota</taxon>
        <taxon>Coleoptera</taxon>
        <taxon>Polyphaga</taxon>
        <taxon>Cucujiformia</taxon>
        <taxon>Coccinelloidea</taxon>
        <taxon>Coccinellidae</taxon>
        <taxon>Scymninae</taxon>
        <taxon>Scymnini</taxon>
        <taxon>Cryptolaemus</taxon>
    </lineage>
</organism>
<dbReference type="AlphaFoldDB" id="A0ABD2P350"/>
<evidence type="ECO:0000259" key="2">
    <source>
        <dbReference type="PROSITE" id="PS50174"/>
    </source>
</evidence>
<gene>
    <name evidence="3" type="ORF">HHI36_019511</name>
</gene>
<reference evidence="3 4" key="1">
    <citation type="journal article" date="2021" name="BMC Biol.">
        <title>Horizontally acquired antibacterial genes associated with adaptive radiation of ladybird beetles.</title>
        <authorList>
            <person name="Li H.S."/>
            <person name="Tang X.F."/>
            <person name="Huang Y.H."/>
            <person name="Xu Z.Y."/>
            <person name="Chen M.L."/>
            <person name="Du X.Y."/>
            <person name="Qiu B.Y."/>
            <person name="Chen P.T."/>
            <person name="Zhang W."/>
            <person name="Slipinski A."/>
            <person name="Escalona H.E."/>
            <person name="Waterhouse R.M."/>
            <person name="Zwick A."/>
            <person name="Pang H."/>
        </authorList>
    </citation>
    <scope>NUCLEOTIDE SEQUENCE [LARGE SCALE GENOMIC DNA]</scope>
    <source>
        <strain evidence="3">SYSU2018</strain>
    </source>
</reference>
<dbReference type="Pfam" id="PF01585">
    <property type="entry name" value="G-patch"/>
    <property type="match status" value="1"/>
</dbReference>